<feature type="transmembrane region" description="Helical" evidence="1">
    <location>
        <begin position="183"/>
        <end position="205"/>
    </location>
</feature>
<gene>
    <name evidence="2" type="ORF">DY940_12260</name>
</gene>
<evidence type="ECO:0000313" key="3">
    <source>
        <dbReference type="Proteomes" id="UP000276985"/>
    </source>
</evidence>
<accession>A0ABD7K3V0</accession>
<feature type="transmembrane region" description="Helical" evidence="1">
    <location>
        <begin position="326"/>
        <end position="346"/>
    </location>
</feature>
<feature type="transmembrane region" description="Helical" evidence="1">
    <location>
        <begin position="217"/>
        <end position="241"/>
    </location>
</feature>
<dbReference type="AlphaFoldDB" id="A0ABD7K3V0"/>
<keyword evidence="1" id="KW-1133">Transmembrane helix</keyword>
<dbReference type="InterPro" id="IPR038728">
    <property type="entry name" value="YkvI-like"/>
</dbReference>
<feature type="transmembrane region" description="Helical" evidence="1">
    <location>
        <begin position="112"/>
        <end position="131"/>
    </location>
</feature>
<proteinExistence type="predicted"/>
<feature type="transmembrane region" description="Helical" evidence="1">
    <location>
        <begin position="297"/>
        <end position="320"/>
    </location>
</feature>
<sequence length="355" mass="36954">MKDVLRIAGAFVGVIVGAGFASGQELLMFFVNFGTWGLAGAMLAAALFTVLGMLLANMGARLRASSHKDVVEAICGRRLGRAVDLMVTFFMFAVTVVMLAGGAALLEQQFGIPALYGGMLVSGLVALVVCLDVQRVITLIGAVTPLLLLMAVLVSLYGLSSRELSFAELDRVAAQQRAGASQWWLGAILYVSYNIVAGVPILAIMGGAARGERVATWGGVLGGAMLGLLMLVMGLGLLARLDSLATEPMPMLALAGEASPLLGLLMALIILGMLLNTAVGTLYSFTARLLPAGTRRFRYGSVAAALLAFVCSLLGFVSLVGKVYPFFGYLGFLLIAAVLLGGLRLGRLAAPPRPA</sequence>
<feature type="transmembrane region" description="Helical" evidence="1">
    <location>
        <begin position="33"/>
        <end position="56"/>
    </location>
</feature>
<feature type="transmembrane region" description="Helical" evidence="1">
    <location>
        <begin position="261"/>
        <end position="285"/>
    </location>
</feature>
<keyword evidence="1" id="KW-0812">Transmembrane</keyword>
<evidence type="ECO:0000256" key="1">
    <source>
        <dbReference type="SAM" id="Phobius"/>
    </source>
</evidence>
<dbReference type="Proteomes" id="UP000276985">
    <property type="component" value="Unassembled WGS sequence"/>
</dbReference>
<name>A0ABD7K3V0_PSEAI</name>
<feature type="transmembrane region" description="Helical" evidence="1">
    <location>
        <begin position="85"/>
        <end position="106"/>
    </location>
</feature>
<comment type="caution">
    <text evidence="2">The sequence shown here is derived from an EMBL/GenBank/DDBJ whole genome shotgun (WGS) entry which is preliminary data.</text>
</comment>
<feature type="transmembrane region" description="Helical" evidence="1">
    <location>
        <begin position="138"/>
        <end position="159"/>
    </location>
</feature>
<keyword evidence="1" id="KW-0472">Membrane</keyword>
<organism evidence="2 3">
    <name type="scientific">Pseudomonas aeruginosa</name>
    <dbReference type="NCBI Taxonomy" id="287"/>
    <lineage>
        <taxon>Bacteria</taxon>
        <taxon>Pseudomonadati</taxon>
        <taxon>Pseudomonadota</taxon>
        <taxon>Gammaproteobacteria</taxon>
        <taxon>Pseudomonadales</taxon>
        <taxon>Pseudomonadaceae</taxon>
        <taxon>Pseudomonas</taxon>
    </lineage>
</organism>
<dbReference type="RefSeq" id="WP_012075052.1">
    <property type="nucleotide sequence ID" value="NZ_CAADOD010000258.1"/>
</dbReference>
<evidence type="ECO:0008006" key="4">
    <source>
        <dbReference type="Google" id="ProtNLM"/>
    </source>
</evidence>
<dbReference type="PANTHER" id="PTHR37814:SF1">
    <property type="entry name" value="MEMBRANE PROTEIN"/>
    <property type="match status" value="1"/>
</dbReference>
<dbReference type="PANTHER" id="PTHR37814">
    <property type="entry name" value="CONSERVED MEMBRANE PROTEIN"/>
    <property type="match status" value="1"/>
</dbReference>
<dbReference type="EMBL" id="RXTL01000018">
    <property type="protein sequence ID" value="RTS47062.1"/>
    <property type="molecule type" value="Genomic_DNA"/>
</dbReference>
<protein>
    <recommendedName>
        <fullName evidence="4">Membrane protein YkvI</fullName>
    </recommendedName>
</protein>
<evidence type="ECO:0000313" key="2">
    <source>
        <dbReference type="EMBL" id="RTS47062.1"/>
    </source>
</evidence>
<reference evidence="2 3" key="1">
    <citation type="submission" date="2018-12" db="EMBL/GenBank/DDBJ databases">
        <title>Pseudomonas aeruginosa Diversity Panel.</title>
        <authorList>
            <person name="Snesrud E."/>
            <person name="Mcgann P."/>
        </authorList>
    </citation>
    <scope>NUCLEOTIDE SEQUENCE [LARGE SCALE GENOMIC DNA]</scope>
    <source>
        <strain evidence="2 3">MRSN6241</strain>
    </source>
</reference>